<name>A0A8S5QPY0_9CAUD</name>
<sequence>MISGKNALTCYSAGLDAQERVCKVCGKTFRAGEQYAYKLWSSAAHKKNEWYCSYSCYRTVTRPLEERQKAQFESIQRDATEAEDRRREYARALYQRQKERKQRQTKAAKEREQKQNETVAQMIARMKRESERRKGRVREKASAN</sequence>
<reference evidence="2" key="1">
    <citation type="journal article" date="2021" name="Proc. Natl. Acad. Sci. U.S.A.">
        <title>A Catalog of Tens of Thousands of Viruses from Human Metagenomes Reveals Hidden Associations with Chronic Diseases.</title>
        <authorList>
            <person name="Tisza M.J."/>
            <person name="Buck C.B."/>
        </authorList>
    </citation>
    <scope>NUCLEOTIDE SEQUENCE</scope>
    <source>
        <strain evidence="2">Ct8LX107</strain>
    </source>
</reference>
<evidence type="ECO:0000313" key="2">
    <source>
        <dbReference type="EMBL" id="DAE21050.1"/>
    </source>
</evidence>
<protein>
    <submittedName>
        <fullName evidence="2">Zinc-finger double domain protein</fullName>
    </submittedName>
</protein>
<feature type="region of interest" description="Disordered" evidence="1">
    <location>
        <begin position="94"/>
        <end position="118"/>
    </location>
</feature>
<dbReference type="EMBL" id="BK015706">
    <property type="protein sequence ID" value="DAE21050.1"/>
    <property type="molecule type" value="Genomic_DNA"/>
</dbReference>
<accession>A0A8S5QPY0</accession>
<proteinExistence type="predicted"/>
<organism evidence="2">
    <name type="scientific">Siphoviridae sp. ct8LX107</name>
    <dbReference type="NCBI Taxonomy" id="2826169"/>
    <lineage>
        <taxon>Viruses</taxon>
        <taxon>Duplodnaviria</taxon>
        <taxon>Heunggongvirae</taxon>
        <taxon>Uroviricota</taxon>
        <taxon>Caudoviricetes</taxon>
    </lineage>
</organism>
<feature type="region of interest" description="Disordered" evidence="1">
    <location>
        <begin position="125"/>
        <end position="144"/>
    </location>
</feature>
<keyword evidence="2" id="KW-0863">Zinc-finger</keyword>
<keyword evidence="2" id="KW-0479">Metal-binding</keyword>
<feature type="compositionally biased region" description="Basic and acidic residues" evidence="1">
    <location>
        <begin position="126"/>
        <end position="144"/>
    </location>
</feature>
<evidence type="ECO:0000256" key="1">
    <source>
        <dbReference type="SAM" id="MobiDB-lite"/>
    </source>
</evidence>
<dbReference type="GO" id="GO:0008270">
    <property type="term" value="F:zinc ion binding"/>
    <property type="evidence" value="ECO:0007669"/>
    <property type="project" value="UniProtKB-KW"/>
</dbReference>
<keyword evidence="2" id="KW-0862">Zinc</keyword>